<dbReference type="HAMAP" id="MF_00972">
    <property type="entry name" value="tRNA_aden_deaminase"/>
    <property type="match status" value="1"/>
</dbReference>
<organism evidence="10 11">
    <name type="scientific">Neopusillimonas maritima</name>
    <dbReference type="NCBI Taxonomy" id="2026239"/>
    <lineage>
        <taxon>Bacteria</taxon>
        <taxon>Pseudomonadati</taxon>
        <taxon>Pseudomonadota</taxon>
        <taxon>Betaproteobacteria</taxon>
        <taxon>Burkholderiales</taxon>
        <taxon>Alcaligenaceae</taxon>
        <taxon>Neopusillimonas</taxon>
    </lineage>
</organism>
<feature type="binding site" evidence="8">
    <location>
        <position position="77"/>
    </location>
    <ligand>
        <name>Zn(2+)</name>
        <dbReference type="ChEBI" id="CHEBI:29105"/>
        <note>catalytic</note>
    </ligand>
</feature>
<dbReference type="OrthoDB" id="9802676at2"/>
<evidence type="ECO:0000256" key="4">
    <source>
        <dbReference type="ARBA" id="ARBA00022723"/>
    </source>
</evidence>
<dbReference type="GO" id="GO:0008270">
    <property type="term" value="F:zinc ion binding"/>
    <property type="evidence" value="ECO:0007669"/>
    <property type="project" value="UniProtKB-UniRule"/>
</dbReference>
<comment type="caution">
    <text evidence="10">The sequence shown here is derived from an EMBL/GenBank/DDBJ whole genome shotgun (WGS) entry which is preliminary data.</text>
</comment>
<feature type="active site" description="Proton donor" evidence="8">
    <location>
        <position position="49"/>
    </location>
</feature>
<protein>
    <recommendedName>
        <fullName evidence="8">tRNA-specific adenosine deaminase</fullName>
        <ecNumber evidence="8">3.5.4.33</ecNumber>
    </recommendedName>
</protein>
<comment type="function">
    <text evidence="8">Catalyzes the deamination of adenosine to inosine at the wobble position 34 of tRNA(Arg2).</text>
</comment>
<feature type="domain" description="CMP/dCMP-type deaminase" evidence="9">
    <location>
        <begin position="1"/>
        <end position="107"/>
    </location>
</feature>
<dbReference type="AlphaFoldDB" id="A0A3A1YUC2"/>
<dbReference type="SUPFAM" id="SSF53927">
    <property type="entry name" value="Cytidine deaminase-like"/>
    <property type="match status" value="1"/>
</dbReference>
<keyword evidence="6 8" id="KW-0862">Zinc</keyword>
<feature type="binding site" evidence="8">
    <location>
        <position position="80"/>
    </location>
    <ligand>
        <name>Zn(2+)</name>
        <dbReference type="ChEBI" id="CHEBI:29105"/>
        <note>catalytic</note>
    </ligand>
</feature>
<dbReference type="PROSITE" id="PS00903">
    <property type="entry name" value="CYT_DCMP_DEAMINASES_1"/>
    <property type="match status" value="1"/>
</dbReference>
<dbReference type="GO" id="GO:0002100">
    <property type="term" value="P:tRNA wobble adenosine to inosine editing"/>
    <property type="evidence" value="ECO:0007669"/>
    <property type="project" value="UniProtKB-UniRule"/>
</dbReference>
<evidence type="ECO:0000256" key="5">
    <source>
        <dbReference type="ARBA" id="ARBA00022801"/>
    </source>
</evidence>
<name>A0A3A1YUC2_9BURK</name>
<dbReference type="PANTHER" id="PTHR11079">
    <property type="entry name" value="CYTOSINE DEAMINASE FAMILY MEMBER"/>
    <property type="match status" value="1"/>
</dbReference>
<evidence type="ECO:0000256" key="7">
    <source>
        <dbReference type="ARBA" id="ARBA00048045"/>
    </source>
</evidence>
<dbReference type="Pfam" id="PF00383">
    <property type="entry name" value="dCMP_cyt_deam_1"/>
    <property type="match status" value="1"/>
</dbReference>
<comment type="subunit">
    <text evidence="2 8">Homodimer.</text>
</comment>
<comment type="catalytic activity">
    <reaction evidence="7 8">
        <text>adenosine(34) in tRNA + H2O + H(+) = inosine(34) in tRNA + NH4(+)</text>
        <dbReference type="Rhea" id="RHEA:43168"/>
        <dbReference type="Rhea" id="RHEA-COMP:10373"/>
        <dbReference type="Rhea" id="RHEA-COMP:10374"/>
        <dbReference type="ChEBI" id="CHEBI:15377"/>
        <dbReference type="ChEBI" id="CHEBI:15378"/>
        <dbReference type="ChEBI" id="CHEBI:28938"/>
        <dbReference type="ChEBI" id="CHEBI:74411"/>
        <dbReference type="ChEBI" id="CHEBI:82852"/>
        <dbReference type="EC" id="3.5.4.33"/>
    </reaction>
</comment>
<feature type="binding site" evidence="8">
    <location>
        <position position="47"/>
    </location>
    <ligand>
        <name>Zn(2+)</name>
        <dbReference type="ChEBI" id="CHEBI:29105"/>
        <note>catalytic</note>
    </ligand>
</feature>
<comment type="cofactor">
    <cofactor evidence="8">
        <name>Zn(2+)</name>
        <dbReference type="ChEBI" id="CHEBI:29105"/>
    </cofactor>
    <text evidence="8">Binds 1 zinc ion per subunit.</text>
</comment>
<dbReference type="InterPro" id="IPR016193">
    <property type="entry name" value="Cytidine_deaminase-like"/>
</dbReference>
<dbReference type="GO" id="GO:0052717">
    <property type="term" value="F:tRNA-specific adenosine-34 deaminase activity"/>
    <property type="evidence" value="ECO:0007669"/>
    <property type="project" value="UniProtKB-UniRule"/>
</dbReference>
<dbReference type="FunFam" id="3.40.140.10:FF:000005">
    <property type="entry name" value="tRNA-specific adenosine deaminase"/>
    <property type="match status" value="1"/>
</dbReference>
<gene>
    <name evidence="8" type="primary">tadA</name>
    <name evidence="10" type="ORF">CJP73_04360</name>
</gene>
<evidence type="ECO:0000256" key="8">
    <source>
        <dbReference type="HAMAP-Rule" id="MF_00972"/>
    </source>
</evidence>
<accession>A0A3A1YUC2</accession>
<keyword evidence="3 8" id="KW-0819">tRNA processing</keyword>
<dbReference type="Gene3D" id="3.40.140.10">
    <property type="entry name" value="Cytidine Deaminase, domain 2"/>
    <property type="match status" value="1"/>
</dbReference>
<reference evidence="10 11" key="1">
    <citation type="submission" date="2017-08" db="EMBL/GenBank/DDBJ databases">
        <title>Pusillimonas indicus sp. nov., a member of the family Alcaligenaceae isolated from surface seawater.</title>
        <authorList>
            <person name="Li J."/>
        </authorList>
    </citation>
    <scope>NUCLEOTIDE SEQUENCE [LARGE SCALE GENOMIC DNA]</scope>
    <source>
        <strain evidence="10 11">L52-1-41</strain>
    </source>
</reference>
<dbReference type="InterPro" id="IPR002125">
    <property type="entry name" value="CMP_dCMP_dom"/>
</dbReference>
<keyword evidence="4 8" id="KW-0479">Metal-binding</keyword>
<dbReference type="PROSITE" id="PS51747">
    <property type="entry name" value="CYT_DCMP_DEAMINASES_2"/>
    <property type="match status" value="1"/>
</dbReference>
<dbReference type="InterPro" id="IPR016192">
    <property type="entry name" value="APOBEC/CMP_deaminase_Zn-bd"/>
</dbReference>
<evidence type="ECO:0000313" key="10">
    <source>
        <dbReference type="EMBL" id="RIY41853.1"/>
    </source>
</evidence>
<proteinExistence type="inferred from homology"/>
<dbReference type="InterPro" id="IPR028883">
    <property type="entry name" value="tRNA_aden_deaminase"/>
</dbReference>
<evidence type="ECO:0000313" key="11">
    <source>
        <dbReference type="Proteomes" id="UP000266206"/>
    </source>
</evidence>
<dbReference type="PANTHER" id="PTHR11079:SF202">
    <property type="entry name" value="TRNA-SPECIFIC ADENOSINE DEAMINASE"/>
    <property type="match status" value="1"/>
</dbReference>
<comment type="similarity">
    <text evidence="1">Belongs to the cytidine and deoxycytidylate deaminase family. ADAT2 subfamily.</text>
</comment>
<dbReference type="Proteomes" id="UP000266206">
    <property type="component" value="Unassembled WGS sequence"/>
</dbReference>
<evidence type="ECO:0000256" key="2">
    <source>
        <dbReference type="ARBA" id="ARBA00011738"/>
    </source>
</evidence>
<dbReference type="EMBL" id="NQYH01000002">
    <property type="protein sequence ID" value="RIY41853.1"/>
    <property type="molecule type" value="Genomic_DNA"/>
</dbReference>
<keyword evidence="5 8" id="KW-0378">Hydrolase</keyword>
<evidence type="ECO:0000256" key="3">
    <source>
        <dbReference type="ARBA" id="ARBA00022694"/>
    </source>
</evidence>
<evidence type="ECO:0000256" key="1">
    <source>
        <dbReference type="ARBA" id="ARBA00010669"/>
    </source>
</evidence>
<dbReference type="EC" id="3.5.4.33" evidence="8"/>
<dbReference type="CDD" id="cd01285">
    <property type="entry name" value="nucleoside_deaminase"/>
    <property type="match status" value="1"/>
</dbReference>
<evidence type="ECO:0000259" key="9">
    <source>
        <dbReference type="PROSITE" id="PS51747"/>
    </source>
</evidence>
<dbReference type="NCBIfam" id="NF008113">
    <property type="entry name" value="PRK10860.1"/>
    <property type="match status" value="1"/>
</dbReference>
<sequence length="155" mass="16882">MALALDQAKRAIELGEIPVGAVVLDEQGRVLGAGHNRTIINHDPTAHAEIVALREAAKEQENYRLPGLRVYVTLEPCVMCMGALMHARVAEVIFGASDPKTGACGSVLDISTFKQLNHHTQVRGGVMAQACGALLSDFFRDRRAQARAQREQLKR</sequence>
<evidence type="ECO:0000256" key="6">
    <source>
        <dbReference type="ARBA" id="ARBA00022833"/>
    </source>
</evidence>